<dbReference type="InterPro" id="IPR029063">
    <property type="entry name" value="SAM-dependent_MTases_sf"/>
</dbReference>
<keyword evidence="2" id="KW-1185">Reference proteome</keyword>
<organism evidence="1 2">
    <name type="scientific">Trichoglossum hirsutum</name>
    <dbReference type="NCBI Taxonomy" id="265104"/>
    <lineage>
        <taxon>Eukaryota</taxon>
        <taxon>Fungi</taxon>
        <taxon>Dikarya</taxon>
        <taxon>Ascomycota</taxon>
        <taxon>Pezizomycotina</taxon>
        <taxon>Geoglossomycetes</taxon>
        <taxon>Geoglossales</taxon>
        <taxon>Geoglossaceae</taxon>
        <taxon>Trichoglossum</taxon>
    </lineage>
</organism>
<dbReference type="Gene3D" id="3.40.50.150">
    <property type="entry name" value="Vaccinia Virus protein VP39"/>
    <property type="match status" value="1"/>
</dbReference>
<dbReference type="GO" id="GO:0008168">
    <property type="term" value="F:methyltransferase activity"/>
    <property type="evidence" value="ECO:0007669"/>
    <property type="project" value="TreeGrafter"/>
</dbReference>
<proteinExistence type="predicted"/>
<dbReference type="AlphaFoldDB" id="A0A9P8L4I1"/>
<name>A0A9P8L4I1_9PEZI</name>
<dbReference type="SUPFAM" id="SSF53335">
    <property type="entry name" value="S-adenosyl-L-methionine-dependent methyltransferases"/>
    <property type="match status" value="1"/>
</dbReference>
<gene>
    <name evidence="1" type="ORF">GP486_007934</name>
</gene>
<dbReference type="PANTHER" id="PTHR43591:SF24">
    <property type="entry name" value="2-METHOXY-6-POLYPRENYL-1,4-BENZOQUINOL METHYLASE, MITOCHONDRIAL"/>
    <property type="match status" value="1"/>
</dbReference>
<evidence type="ECO:0000313" key="1">
    <source>
        <dbReference type="EMBL" id="KAH0548523.1"/>
    </source>
</evidence>
<dbReference type="Pfam" id="PF13489">
    <property type="entry name" value="Methyltransf_23"/>
    <property type="match status" value="1"/>
</dbReference>
<dbReference type="EMBL" id="JAGHQM010002579">
    <property type="protein sequence ID" value="KAH0548523.1"/>
    <property type="molecule type" value="Genomic_DNA"/>
</dbReference>
<comment type="caution">
    <text evidence="1">The sequence shown here is derived from an EMBL/GenBank/DDBJ whole genome shotgun (WGS) entry which is preliminary data.</text>
</comment>
<accession>A0A9P8L4I1</accession>
<dbReference type="Proteomes" id="UP000750711">
    <property type="component" value="Unassembled WGS sequence"/>
</dbReference>
<dbReference type="PANTHER" id="PTHR43591">
    <property type="entry name" value="METHYLTRANSFERASE"/>
    <property type="match status" value="1"/>
</dbReference>
<reference evidence="1" key="1">
    <citation type="submission" date="2021-03" db="EMBL/GenBank/DDBJ databases">
        <title>Comparative genomics and phylogenomic investigation of the class Geoglossomycetes provide insights into ecological specialization and systematics.</title>
        <authorList>
            <person name="Melie T."/>
            <person name="Pirro S."/>
            <person name="Miller A.N."/>
            <person name="Quandt A."/>
        </authorList>
    </citation>
    <scope>NUCLEOTIDE SEQUENCE</scope>
    <source>
        <strain evidence="1">CAQ_001_2017</strain>
    </source>
</reference>
<protein>
    <recommendedName>
        <fullName evidence="3">Methyltransferase</fullName>
    </recommendedName>
</protein>
<evidence type="ECO:0008006" key="3">
    <source>
        <dbReference type="Google" id="ProtNLM"/>
    </source>
</evidence>
<sequence>MDDCESEWVYPQDHFDYVHGRHLSVAIKDWQKLLERSFAHLKPGGHVEFQEILVFPQSDDGTLPDDGVLQQYYRYMNEACQMISIDLEIPSKLTQMLRDAGFVDVKEEVRKIPLGTWPRDRLLKRVGAFQKANFLEGLSAISLGPYTRVLGWSKERLEVWLTEVREAIMDPRTHSYDYMYFVHGKKPAKG</sequence>
<evidence type="ECO:0000313" key="2">
    <source>
        <dbReference type="Proteomes" id="UP000750711"/>
    </source>
</evidence>